<protein>
    <submittedName>
        <fullName evidence="1">Type VI secretion system baseplate subunit TssF</fullName>
    </submittedName>
</protein>
<dbReference type="PANTHER" id="PTHR35370:SF1">
    <property type="entry name" value="TYPE VI SECRETION SYSTEM COMPONENT TSSF1"/>
    <property type="match status" value="1"/>
</dbReference>
<dbReference type="InterPro" id="IPR010272">
    <property type="entry name" value="T6SS_TssF"/>
</dbReference>
<proteinExistence type="predicted"/>
<dbReference type="RefSeq" id="WP_155456788.1">
    <property type="nucleotide sequence ID" value="NZ_WNKX01000029.1"/>
</dbReference>
<gene>
    <name evidence="1" type="primary">tssF</name>
    <name evidence="1" type="ORF">GM658_24990</name>
</gene>
<dbReference type="AlphaFoldDB" id="A0A6L6QP53"/>
<name>A0A6L6QP53_9BURK</name>
<evidence type="ECO:0000313" key="2">
    <source>
        <dbReference type="Proteomes" id="UP000472320"/>
    </source>
</evidence>
<reference evidence="1 2" key="1">
    <citation type="submission" date="2019-11" db="EMBL/GenBank/DDBJ databases">
        <title>Type strains purchased from KCTC, JCM and DSMZ.</title>
        <authorList>
            <person name="Lu H."/>
        </authorList>
    </citation>
    <scope>NUCLEOTIDE SEQUENCE [LARGE SCALE GENOMIC DNA]</scope>
    <source>
        <strain evidence="1 2">JCM 31587</strain>
    </source>
</reference>
<dbReference type="PANTHER" id="PTHR35370">
    <property type="entry name" value="CYTOPLASMIC PROTEIN-RELATED-RELATED"/>
    <property type="match status" value="1"/>
</dbReference>
<dbReference type="EMBL" id="WNKX01000029">
    <property type="protein sequence ID" value="MTW13874.1"/>
    <property type="molecule type" value="Genomic_DNA"/>
</dbReference>
<keyword evidence="2" id="KW-1185">Reference proteome</keyword>
<dbReference type="Proteomes" id="UP000472320">
    <property type="component" value="Unassembled WGS sequence"/>
</dbReference>
<dbReference type="OrthoDB" id="8767409at2"/>
<evidence type="ECO:0000313" key="1">
    <source>
        <dbReference type="EMBL" id="MTW13874.1"/>
    </source>
</evidence>
<sequence>MEKLLHHYEQELVRLREATRRYAEKHPNTASALELGPDASTDPEVERLLQSVALLNAATQKMIEEGRGEFHKALLQTLQPHYLRVVPACAIAHVDTSSARPNEINAVSRLPLGAILCAGANKFTTAYEACIAPIAIADVKFQLTIDLPASLSLPGDATSALIIGLHCTANSASFNQPPVRNLRIHIAGEPGLRGALLDAILMHGRCVCLEADGAWHALAKPPFAAVGEGDAEALLPSQAGPQSPRLLTEYFHFPQKFDFIDLDLEGISAVCAPGCKQISLHIVLPSCNPRLRAACIESLRLGCTPAINIFPLPAAPIRLDGRSGAYPLHPKLTGCEIYSVEKVALVKASGEQIIPPFHGKEHSIAGPYWQLDEQEGIALKFIDREQRPFNLQSGTIAAHLTCTNSHPLHRSAKLATEANTVCFPIQFLGEITAPGFSPEYGQLAQSLYTEDTTLPDLCRQLRLHGCKFAESLKGLVAKPTTAWLEHAMGRVHMYGTEFTVLVDEPALQEQSIYIFAEMLTVALADKLRENRFAQLRIANANGQVLHCAKPRVGTRPLL</sequence>
<dbReference type="NCBIfam" id="TIGR03359">
    <property type="entry name" value="VI_chp_6"/>
    <property type="match status" value="1"/>
</dbReference>
<organism evidence="1 2">
    <name type="scientific">Massilia eburnea</name>
    <dbReference type="NCBI Taxonomy" id="1776165"/>
    <lineage>
        <taxon>Bacteria</taxon>
        <taxon>Pseudomonadati</taxon>
        <taxon>Pseudomonadota</taxon>
        <taxon>Betaproteobacteria</taxon>
        <taxon>Burkholderiales</taxon>
        <taxon>Oxalobacteraceae</taxon>
        <taxon>Telluria group</taxon>
        <taxon>Massilia</taxon>
    </lineage>
</organism>
<dbReference type="Pfam" id="PF05947">
    <property type="entry name" value="T6SS_TssF"/>
    <property type="match status" value="1"/>
</dbReference>
<accession>A0A6L6QP53</accession>
<comment type="caution">
    <text evidence="1">The sequence shown here is derived from an EMBL/GenBank/DDBJ whole genome shotgun (WGS) entry which is preliminary data.</text>
</comment>